<dbReference type="Proteomes" id="UP000268192">
    <property type="component" value="Chromosome"/>
</dbReference>
<dbReference type="KEGG" id="abaw:D5400_09570"/>
<dbReference type="AlphaFoldDB" id="A0A3S9B3H7"/>
<keyword evidence="2" id="KW-0732">Signal</keyword>
<sequence length="161" mass="17279">MKIIKTFICSAALFTATAGLAVAQDGESGFQLPAQCTSSMAMENGSDAGMSGSDDSSAGGETPGMGMGMGMEMESMTEAQRANMERMMETMPAMHQGMMNEDPDIAFACGMIAHHRGAIDMAEVQLEFGEDETMQALAEKIINDQKREIEEMTQWLADNAD</sequence>
<feature type="domain" description="DUF305" evidence="3">
    <location>
        <begin position="70"/>
        <end position="156"/>
    </location>
</feature>
<evidence type="ECO:0000256" key="1">
    <source>
        <dbReference type="SAM" id="MobiDB-lite"/>
    </source>
</evidence>
<evidence type="ECO:0000256" key="2">
    <source>
        <dbReference type="SAM" id="SignalP"/>
    </source>
</evidence>
<dbReference type="PANTHER" id="PTHR36933:SF1">
    <property type="entry name" value="SLL0788 PROTEIN"/>
    <property type="match status" value="1"/>
</dbReference>
<dbReference type="Pfam" id="PF03713">
    <property type="entry name" value="DUF305"/>
    <property type="match status" value="1"/>
</dbReference>
<accession>A0A3S9B3H7</accession>
<feature type="region of interest" description="Disordered" evidence="1">
    <location>
        <begin position="41"/>
        <end position="64"/>
    </location>
</feature>
<dbReference type="RefSeq" id="WP_126009796.1">
    <property type="nucleotide sequence ID" value="NZ_CP032509.1"/>
</dbReference>
<reference evidence="4 5" key="1">
    <citation type="submission" date="2018-09" db="EMBL/GenBank/DDBJ databases">
        <title>Marinorhizobium profundi gen. nov., sp. nov., isolated from a deep-sea sediment sample from the New Britain Trench and proposal of Marinorhizobiaceae fam. nov. in the order Rhizobiales of the class Alphaproteobacteria.</title>
        <authorList>
            <person name="Cao J."/>
        </authorList>
    </citation>
    <scope>NUCLEOTIDE SEQUENCE [LARGE SCALE GENOMIC DNA]</scope>
    <source>
        <strain evidence="4 5">WS11</strain>
    </source>
</reference>
<dbReference type="EMBL" id="CP032509">
    <property type="protein sequence ID" value="AZN71483.1"/>
    <property type="molecule type" value="Genomic_DNA"/>
</dbReference>
<proteinExistence type="predicted"/>
<evidence type="ECO:0000259" key="3">
    <source>
        <dbReference type="Pfam" id="PF03713"/>
    </source>
</evidence>
<dbReference type="OrthoDB" id="517560at2"/>
<keyword evidence="5" id="KW-1185">Reference proteome</keyword>
<organism evidence="4 5">
    <name type="scientific">Georhizobium profundi</name>
    <dbReference type="NCBI Taxonomy" id="2341112"/>
    <lineage>
        <taxon>Bacteria</taxon>
        <taxon>Pseudomonadati</taxon>
        <taxon>Pseudomonadota</taxon>
        <taxon>Alphaproteobacteria</taxon>
        <taxon>Hyphomicrobiales</taxon>
        <taxon>Rhizobiaceae</taxon>
        <taxon>Georhizobium</taxon>
    </lineage>
</organism>
<evidence type="ECO:0000313" key="5">
    <source>
        <dbReference type="Proteomes" id="UP000268192"/>
    </source>
</evidence>
<protein>
    <submittedName>
        <fullName evidence="4">DUF305 domain-containing protein</fullName>
    </submittedName>
</protein>
<dbReference type="InterPro" id="IPR005183">
    <property type="entry name" value="DUF305_CopM-like"/>
</dbReference>
<gene>
    <name evidence="4" type="ORF">D5400_09570</name>
</gene>
<feature type="compositionally biased region" description="Low complexity" evidence="1">
    <location>
        <begin position="45"/>
        <end position="60"/>
    </location>
</feature>
<name>A0A3S9B3H7_9HYPH</name>
<dbReference type="Gene3D" id="1.20.1260.10">
    <property type="match status" value="1"/>
</dbReference>
<dbReference type="PANTHER" id="PTHR36933">
    <property type="entry name" value="SLL0788 PROTEIN"/>
    <property type="match status" value="1"/>
</dbReference>
<feature type="signal peptide" evidence="2">
    <location>
        <begin position="1"/>
        <end position="23"/>
    </location>
</feature>
<evidence type="ECO:0000313" key="4">
    <source>
        <dbReference type="EMBL" id="AZN71483.1"/>
    </source>
</evidence>
<feature type="chain" id="PRO_5018972290" evidence="2">
    <location>
        <begin position="24"/>
        <end position="161"/>
    </location>
</feature>
<dbReference type="InterPro" id="IPR012347">
    <property type="entry name" value="Ferritin-like"/>
</dbReference>